<protein>
    <submittedName>
        <fullName evidence="1">Uncharacterized protein</fullName>
    </submittedName>
</protein>
<comment type="caution">
    <text evidence="1">The sequence shown here is derived from an EMBL/GenBank/DDBJ whole genome shotgun (WGS) entry which is preliminary data.</text>
</comment>
<organism evidence="1 2">
    <name type="scientific">Pannus brasiliensis CCIBt3594</name>
    <dbReference type="NCBI Taxonomy" id="1427578"/>
    <lineage>
        <taxon>Bacteria</taxon>
        <taxon>Bacillati</taxon>
        <taxon>Cyanobacteriota</taxon>
        <taxon>Cyanophyceae</taxon>
        <taxon>Oscillatoriophycideae</taxon>
        <taxon>Chroococcales</taxon>
        <taxon>Microcystaceae</taxon>
        <taxon>Pannus</taxon>
    </lineage>
</organism>
<evidence type="ECO:0000313" key="1">
    <source>
        <dbReference type="EMBL" id="MEG3440160.1"/>
    </source>
</evidence>
<gene>
    <name evidence="1" type="ORF">V0288_23725</name>
</gene>
<keyword evidence="2" id="KW-1185">Reference proteome</keyword>
<dbReference type="EMBL" id="JBAFSM010000078">
    <property type="protein sequence ID" value="MEG3440160.1"/>
    <property type="molecule type" value="Genomic_DNA"/>
</dbReference>
<name>A0AAW9QQV6_9CHRO</name>
<accession>A0AAW9QQV6</accession>
<evidence type="ECO:0000313" key="2">
    <source>
        <dbReference type="Proteomes" id="UP001328733"/>
    </source>
</evidence>
<proteinExistence type="predicted"/>
<dbReference type="RefSeq" id="WP_332867630.1">
    <property type="nucleotide sequence ID" value="NZ_JBAFSM010000078.1"/>
</dbReference>
<sequence length="53" mass="5856">MATLSLENDWIEIVGSTIEKGELVLIWRSCDRSKTGTMTVTKLVEIAPTACPF</sequence>
<dbReference type="Proteomes" id="UP001328733">
    <property type="component" value="Unassembled WGS sequence"/>
</dbReference>
<dbReference type="AlphaFoldDB" id="A0AAW9QQV6"/>
<reference evidence="1 2" key="1">
    <citation type="submission" date="2024-01" db="EMBL/GenBank/DDBJ databases">
        <title>Genomic insights into the taxonomy and metabolism of the cyanobacterium Pannus brasiliensis CCIBt3594.</title>
        <authorList>
            <person name="Machado M."/>
            <person name="Botero N.B."/>
            <person name="Andreote A.P.D."/>
            <person name="Feitosa A.M.T."/>
            <person name="Popin R."/>
            <person name="Sivonen K."/>
            <person name="Fiore M.F."/>
        </authorList>
    </citation>
    <scope>NUCLEOTIDE SEQUENCE [LARGE SCALE GENOMIC DNA]</scope>
    <source>
        <strain evidence="1 2">CCIBt3594</strain>
    </source>
</reference>